<evidence type="ECO:0000259" key="1">
    <source>
        <dbReference type="Pfam" id="PF13173"/>
    </source>
</evidence>
<proteinExistence type="predicted"/>
<dbReference type="STRING" id="604330.SAMN04489857_1346"/>
<dbReference type="InterPro" id="IPR027417">
    <property type="entry name" value="P-loop_NTPase"/>
</dbReference>
<name>A0A1G6N4Q9_9ACTN</name>
<dbReference type="RefSeq" id="WP_090847688.1">
    <property type="nucleotide sequence ID" value="NZ_FMZL01000029.1"/>
</dbReference>
<dbReference type="Pfam" id="PF13173">
    <property type="entry name" value="AAA_14"/>
    <property type="match status" value="1"/>
</dbReference>
<reference evidence="4" key="1">
    <citation type="submission" date="2016-10" db="EMBL/GenBank/DDBJ databases">
        <authorList>
            <person name="Varghese N."/>
            <person name="Submissions S."/>
        </authorList>
    </citation>
    <scope>NUCLEOTIDE SEQUENCE [LARGE SCALE GENOMIC DNA]</scope>
    <source>
        <strain evidence="4">DSM 22619</strain>
    </source>
</reference>
<dbReference type="InterPro" id="IPR041682">
    <property type="entry name" value="AAA_14"/>
</dbReference>
<dbReference type="Pfam" id="PF13635">
    <property type="entry name" value="DUF4143"/>
    <property type="match status" value="1"/>
</dbReference>
<dbReference type="SUPFAM" id="SSF52540">
    <property type="entry name" value="P-loop containing nucleoside triphosphate hydrolases"/>
    <property type="match status" value="1"/>
</dbReference>
<accession>A0A1G6N4Q9</accession>
<sequence length="386" mass="43535">MINRDITSWVQKNAGWFPVVSITGPRRGGKSTLVRAIFPDCRYVNLEDSGIRSMALDDPVGFVRNRPSHLIIDEAQLAPELFNMIQVVSDEVGTPGQYILSGSQNFLLLKQITQSLAGRVGILKLLPLSFREALSADPELEVSEFVLRGGYPRLYDVDMPSEVYYENYIAAYIGRDTSGYVAPRNLSMFRSFIAACAANCSNLLNLTGLANDVGISVQTARSWLSLLESSYVVFLLQPYHANLRKRLTKTPKLYFYDTGLLCHLLRIQTKEQLLSSTQRGVIYENLAIAETIKRHQNAGRKPQLFFYRDDSKIEVDLVDITDSSKPELVEIKSSATFRPSFTRHLSHVGELLHIDNESQSVVMDAEETTVVGGRTIWSMRDWLMRE</sequence>
<keyword evidence="4" id="KW-1185">Reference proteome</keyword>
<protein>
    <recommendedName>
        <fullName evidence="5">ATP-binding protein</fullName>
    </recommendedName>
</protein>
<dbReference type="AlphaFoldDB" id="A0A1G6N4Q9"/>
<gene>
    <name evidence="3" type="ORF">SAMN04487824_1299</name>
</gene>
<evidence type="ECO:0000259" key="2">
    <source>
        <dbReference type="Pfam" id="PF13635"/>
    </source>
</evidence>
<dbReference type="PANTHER" id="PTHR43566:SF2">
    <property type="entry name" value="DUF4143 DOMAIN-CONTAINING PROTEIN"/>
    <property type="match status" value="1"/>
</dbReference>
<evidence type="ECO:0000313" key="4">
    <source>
        <dbReference type="Proteomes" id="UP000198528"/>
    </source>
</evidence>
<evidence type="ECO:0000313" key="3">
    <source>
        <dbReference type="EMBL" id="SDC62681.1"/>
    </source>
</evidence>
<dbReference type="InterPro" id="IPR025420">
    <property type="entry name" value="DUF4143"/>
</dbReference>
<organism evidence="3 4">
    <name type="scientific">Parafannyhessea umbonata</name>
    <dbReference type="NCBI Taxonomy" id="604330"/>
    <lineage>
        <taxon>Bacteria</taxon>
        <taxon>Bacillati</taxon>
        <taxon>Actinomycetota</taxon>
        <taxon>Coriobacteriia</taxon>
        <taxon>Coriobacteriales</taxon>
        <taxon>Atopobiaceae</taxon>
        <taxon>Parafannyhessea</taxon>
    </lineage>
</organism>
<feature type="domain" description="DUF4143" evidence="2">
    <location>
        <begin position="175"/>
        <end position="334"/>
    </location>
</feature>
<evidence type="ECO:0008006" key="5">
    <source>
        <dbReference type="Google" id="ProtNLM"/>
    </source>
</evidence>
<dbReference type="EMBL" id="FMZL01000029">
    <property type="protein sequence ID" value="SDC62681.1"/>
    <property type="molecule type" value="Genomic_DNA"/>
</dbReference>
<dbReference type="Proteomes" id="UP000198528">
    <property type="component" value="Unassembled WGS sequence"/>
</dbReference>
<feature type="domain" description="AAA" evidence="1">
    <location>
        <begin position="18"/>
        <end position="134"/>
    </location>
</feature>
<dbReference type="PANTHER" id="PTHR43566">
    <property type="entry name" value="CONSERVED PROTEIN"/>
    <property type="match status" value="1"/>
</dbReference>